<accession>A0A4S2MKW5</accession>
<feature type="compositionally biased region" description="Low complexity" evidence="1">
    <location>
        <begin position="410"/>
        <end position="423"/>
    </location>
</feature>
<evidence type="ECO:0000313" key="3">
    <source>
        <dbReference type="EMBL" id="TGZ77666.1"/>
    </source>
</evidence>
<feature type="region of interest" description="Disordered" evidence="1">
    <location>
        <begin position="1"/>
        <end position="69"/>
    </location>
</feature>
<dbReference type="AlphaFoldDB" id="A0A4S2MKW5"/>
<feature type="compositionally biased region" description="Low complexity" evidence="1">
    <location>
        <begin position="355"/>
        <end position="384"/>
    </location>
</feature>
<feature type="compositionally biased region" description="Basic residues" evidence="1">
    <location>
        <begin position="664"/>
        <end position="673"/>
    </location>
</feature>
<feature type="compositionally biased region" description="Polar residues" evidence="1">
    <location>
        <begin position="323"/>
        <end position="333"/>
    </location>
</feature>
<dbReference type="Proteomes" id="UP000298138">
    <property type="component" value="Unassembled WGS sequence"/>
</dbReference>
<feature type="compositionally biased region" description="Basic residues" evidence="1">
    <location>
        <begin position="42"/>
        <end position="54"/>
    </location>
</feature>
<evidence type="ECO:0000313" key="4">
    <source>
        <dbReference type="Proteomes" id="UP000298138"/>
    </source>
</evidence>
<organism evidence="3 4">
    <name type="scientific">Ascodesmis nigricans</name>
    <dbReference type="NCBI Taxonomy" id="341454"/>
    <lineage>
        <taxon>Eukaryota</taxon>
        <taxon>Fungi</taxon>
        <taxon>Dikarya</taxon>
        <taxon>Ascomycota</taxon>
        <taxon>Pezizomycotina</taxon>
        <taxon>Pezizomycetes</taxon>
        <taxon>Pezizales</taxon>
        <taxon>Ascodesmidaceae</taxon>
        <taxon>Ascodesmis</taxon>
    </lineage>
</organism>
<feature type="compositionally biased region" description="Polar residues" evidence="1">
    <location>
        <begin position="288"/>
        <end position="312"/>
    </location>
</feature>
<feature type="region of interest" description="Disordered" evidence="1">
    <location>
        <begin position="157"/>
        <end position="242"/>
    </location>
</feature>
<protein>
    <recommendedName>
        <fullName evidence="2">Nuclear pore complex NUP2/50/61 domain-containing protein</fullName>
    </recommendedName>
</protein>
<dbReference type="STRING" id="341454.A0A4S2MKW5"/>
<dbReference type="InParanoid" id="A0A4S2MKW5"/>
<evidence type="ECO:0000259" key="2">
    <source>
        <dbReference type="Pfam" id="PF08911"/>
    </source>
</evidence>
<dbReference type="Pfam" id="PF08911">
    <property type="entry name" value="NUP50"/>
    <property type="match status" value="1"/>
</dbReference>
<keyword evidence="4" id="KW-1185">Reference proteome</keyword>
<name>A0A4S2MKW5_9PEZI</name>
<dbReference type="OrthoDB" id="185618at2759"/>
<feature type="compositionally biased region" description="Basic and acidic residues" evidence="1">
    <location>
        <begin position="424"/>
        <end position="442"/>
    </location>
</feature>
<feature type="compositionally biased region" description="Pro residues" evidence="1">
    <location>
        <begin position="529"/>
        <end position="545"/>
    </location>
</feature>
<feature type="domain" description="Nuclear pore complex NUP2/50/61" evidence="2">
    <location>
        <begin position="1"/>
        <end position="102"/>
    </location>
</feature>
<evidence type="ECO:0000256" key="1">
    <source>
        <dbReference type="SAM" id="MobiDB-lite"/>
    </source>
</evidence>
<proteinExistence type="predicted"/>
<feature type="region of interest" description="Disordered" evidence="1">
    <location>
        <begin position="646"/>
        <end position="673"/>
    </location>
</feature>
<dbReference type="GO" id="GO:0005643">
    <property type="term" value="C:nuclear pore"/>
    <property type="evidence" value="ECO:0007669"/>
    <property type="project" value="InterPro"/>
</dbReference>
<feature type="region of interest" description="Disordered" evidence="1">
    <location>
        <begin position="355"/>
        <end position="580"/>
    </location>
</feature>
<dbReference type="InterPro" id="IPR015007">
    <property type="entry name" value="NUP2/50/61"/>
</dbReference>
<feature type="compositionally biased region" description="Low complexity" evidence="1">
    <location>
        <begin position="507"/>
        <end position="528"/>
    </location>
</feature>
<feature type="compositionally biased region" description="Polar residues" evidence="1">
    <location>
        <begin position="157"/>
        <end position="168"/>
    </location>
</feature>
<feature type="region of interest" description="Disordered" evidence="1">
    <location>
        <begin position="275"/>
        <end position="335"/>
    </location>
</feature>
<reference evidence="3 4" key="1">
    <citation type="submission" date="2019-04" db="EMBL/GenBank/DDBJ databases">
        <title>Comparative genomics and transcriptomics to analyze fruiting body development in filamentous ascomycetes.</title>
        <authorList>
            <consortium name="DOE Joint Genome Institute"/>
            <person name="Lutkenhaus R."/>
            <person name="Traeger S."/>
            <person name="Breuer J."/>
            <person name="Kuo A."/>
            <person name="Lipzen A."/>
            <person name="Pangilinan J."/>
            <person name="Dilworth D."/>
            <person name="Sandor L."/>
            <person name="Poggeler S."/>
            <person name="Barry K."/>
            <person name="Grigoriev I.V."/>
            <person name="Nowrousian M."/>
        </authorList>
    </citation>
    <scope>NUCLEOTIDE SEQUENCE [LARGE SCALE GENOMIC DNA]</scope>
    <source>
        <strain evidence="3 4">CBS 389.68</strain>
    </source>
</reference>
<feature type="compositionally biased region" description="Low complexity" evidence="1">
    <location>
        <begin position="169"/>
        <end position="183"/>
    </location>
</feature>
<feature type="compositionally biased region" description="Polar residues" evidence="1">
    <location>
        <begin position="184"/>
        <end position="195"/>
    </location>
</feature>
<feature type="compositionally biased region" description="Polar residues" evidence="1">
    <location>
        <begin position="59"/>
        <end position="69"/>
    </location>
</feature>
<sequence length="673" mass="68877">MKRGAESQITKETYDPMNNGFAFGAGGDGSAPPSMADPNTMQKRKIAPLKRRGRGGSVTPGTRGTGQQLPNVFANIGQTNFGAGATGANGAGAAPAFGGFGGGSPGPSTPTGFGNANGGFAFGQQQAAQPAAPAFGTTPAANSFGSNSFSGTTTAPASNGIFSSNQPATTTTSTGFNFGGNSNDKPASSSFTFGQQPAVPSGNMFGQAAATDSKPFAFGAQPEKKPNLPTAPSAPFKFGSTSAAAPEKPLFAPAPAAQSSGFVFGKMTSAPSIFDNKPAETKPAEPASASNFFGKSTATSGGFGQQASTAAPSTGFGFGSQKPAETTSTNATTGFFAPKTDAAASTAPVSNLFAPKTAEPAKPAAPSLFNQTTTQSAAPASTFTGFAGFGQKKEEPAKPAPSLFTPPPATETTIEAPNPFFKAPTEKKEEAPKSLFEKKDGPPKTLFGSDPASDKPLFQPNPPATNMFAPAPTSSTPSLFSKPAAKLADKPVSTFTPPAAGSEKPKFAPAPAAPLFGFKPPQAAAPAAAPVPAPTAAPSLQPPKSQPSSAPFFARPKDAQPSSAEPQRSSPPLPADSRDWSSNQLTEYYNLFALRSLNHSFKEEVAKLDVFADLTPLCITYQKEAAKIRDLITKNQRYKFAELVTGTSLPPGKRSFTDDDDRNGKRRHTSEGI</sequence>
<gene>
    <name evidence="3" type="ORF">EX30DRAFT_180116</name>
</gene>
<dbReference type="EMBL" id="ML220150">
    <property type="protein sequence ID" value="TGZ77666.1"/>
    <property type="molecule type" value="Genomic_DNA"/>
</dbReference>